<proteinExistence type="predicted"/>
<feature type="transmembrane region" description="Helical" evidence="5">
    <location>
        <begin position="97"/>
        <end position="130"/>
    </location>
</feature>
<evidence type="ECO:0000313" key="7">
    <source>
        <dbReference type="EMBL" id="CAA9473097.1"/>
    </source>
</evidence>
<dbReference type="EMBL" id="CADCVM010000082">
    <property type="protein sequence ID" value="CAA9473097.1"/>
    <property type="molecule type" value="Genomic_DNA"/>
</dbReference>
<organism evidence="7">
    <name type="scientific">uncultured Rubrobacteraceae bacterium</name>
    <dbReference type="NCBI Taxonomy" id="349277"/>
    <lineage>
        <taxon>Bacteria</taxon>
        <taxon>Bacillati</taxon>
        <taxon>Actinomycetota</taxon>
        <taxon>Rubrobacteria</taxon>
        <taxon>Rubrobacterales</taxon>
        <taxon>Rubrobacteraceae</taxon>
        <taxon>environmental samples</taxon>
    </lineage>
</organism>
<keyword evidence="4 5" id="KW-0472">Membrane</keyword>
<reference evidence="7" key="1">
    <citation type="submission" date="2020-02" db="EMBL/GenBank/DDBJ databases">
        <authorList>
            <person name="Meier V. D."/>
        </authorList>
    </citation>
    <scope>NUCLEOTIDE SEQUENCE</scope>
    <source>
        <strain evidence="7">AVDCRST_MAG05</strain>
    </source>
</reference>
<dbReference type="AlphaFoldDB" id="A0A6J4RG90"/>
<sequence length="366" mass="38564">MFARVRSLFGDGVARLRASVWSVAQSAAAASLAFFLARVVLGHESPFFAPIAAVISLSVTLGSRPRRAIEMVFGVAVGLMVADVLVLVIGTGTLQIAAVVLFAMAAAVFFGGGTMLVNQAAVSAILVVVLQPRDAVFSPDRFLDALVGGGVALLVSFLLPVNPERLVGRAVAPVLDELSALLVEISGVLKTGDPERARRTLLRAREMDDRVRRLNEALAAGHETARLSPTRRRSLRHLDLYAGAGSRIELAVINTRVLARGAANATRRGDTIPGKLPEAVLDLSRSVKALGVFLEESGGAEDARRHALDAARHATEVLEDRHELAISVLVGQVRSAAVDLLRSTGMDQASALEALEDAAGRASEIG</sequence>
<evidence type="ECO:0000256" key="5">
    <source>
        <dbReference type="SAM" id="Phobius"/>
    </source>
</evidence>
<evidence type="ECO:0000256" key="2">
    <source>
        <dbReference type="ARBA" id="ARBA00022692"/>
    </source>
</evidence>
<dbReference type="GO" id="GO:0016020">
    <property type="term" value="C:membrane"/>
    <property type="evidence" value="ECO:0007669"/>
    <property type="project" value="UniProtKB-SubCell"/>
</dbReference>
<evidence type="ECO:0000256" key="3">
    <source>
        <dbReference type="ARBA" id="ARBA00022989"/>
    </source>
</evidence>
<evidence type="ECO:0000256" key="4">
    <source>
        <dbReference type="ARBA" id="ARBA00023136"/>
    </source>
</evidence>
<feature type="domain" description="Integral membrane bound transporter" evidence="6">
    <location>
        <begin position="32"/>
        <end position="155"/>
    </location>
</feature>
<feature type="transmembrane region" description="Helical" evidence="5">
    <location>
        <begin position="142"/>
        <end position="161"/>
    </location>
</feature>
<comment type="subcellular location">
    <subcellularLocation>
        <location evidence="1">Membrane</location>
        <topology evidence="1">Multi-pass membrane protein</topology>
    </subcellularLocation>
</comment>
<feature type="transmembrane region" description="Helical" evidence="5">
    <location>
        <begin position="47"/>
        <end position="64"/>
    </location>
</feature>
<evidence type="ECO:0000256" key="1">
    <source>
        <dbReference type="ARBA" id="ARBA00004141"/>
    </source>
</evidence>
<gene>
    <name evidence="7" type="ORF">AVDCRST_MAG05-711</name>
</gene>
<dbReference type="Pfam" id="PF13515">
    <property type="entry name" value="FUSC_2"/>
    <property type="match status" value="1"/>
</dbReference>
<feature type="transmembrane region" description="Helical" evidence="5">
    <location>
        <begin position="20"/>
        <end position="41"/>
    </location>
</feature>
<keyword evidence="3 5" id="KW-1133">Transmembrane helix</keyword>
<protein>
    <submittedName>
        <fullName evidence="7">FIG028593: membrane protein</fullName>
    </submittedName>
</protein>
<name>A0A6J4RG90_9ACTN</name>
<keyword evidence="2 5" id="KW-0812">Transmembrane</keyword>
<evidence type="ECO:0000259" key="6">
    <source>
        <dbReference type="Pfam" id="PF13515"/>
    </source>
</evidence>
<accession>A0A6J4RG90</accession>
<dbReference type="InterPro" id="IPR049453">
    <property type="entry name" value="Memb_transporter_dom"/>
</dbReference>
<feature type="transmembrane region" description="Helical" evidence="5">
    <location>
        <begin position="71"/>
        <end position="91"/>
    </location>
</feature>